<dbReference type="Gene3D" id="3.90.70.80">
    <property type="match status" value="1"/>
</dbReference>
<feature type="region of interest" description="Disordered" evidence="1">
    <location>
        <begin position="1"/>
        <end position="55"/>
    </location>
</feature>
<name>A0A9P6NKU7_9BASI</name>
<comment type="caution">
    <text evidence="3">The sequence shown here is derived from an EMBL/GenBank/DDBJ whole genome shotgun (WGS) entry which is preliminary data.</text>
</comment>
<dbReference type="Proteomes" id="UP000886653">
    <property type="component" value="Unassembled WGS sequence"/>
</dbReference>
<feature type="region of interest" description="Disordered" evidence="1">
    <location>
        <begin position="69"/>
        <end position="90"/>
    </location>
</feature>
<evidence type="ECO:0000259" key="2">
    <source>
        <dbReference type="PROSITE" id="PS50802"/>
    </source>
</evidence>
<evidence type="ECO:0000256" key="1">
    <source>
        <dbReference type="SAM" id="MobiDB-lite"/>
    </source>
</evidence>
<dbReference type="SUPFAM" id="SSF54001">
    <property type="entry name" value="Cysteine proteinases"/>
    <property type="match status" value="1"/>
</dbReference>
<dbReference type="InterPro" id="IPR038765">
    <property type="entry name" value="Papain-like_cys_pep_sf"/>
</dbReference>
<keyword evidence="4" id="KW-1185">Reference proteome</keyword>
<proteinExistence type="predicted"/>
<accession>A0A9P6NKU7</accession>
<feature type="region of interest" description="Disordered" evidence="1">
    <location>
        <begin position="120"/>
        <end position="169"/>
    </location>
</feature>
<feature type="domain" description="OTU" evidence="2">
    <location>
        <begin position="179"/>
        <end position="330"/>
    </location>
</feature>
<dbReference type="AlphaFoldDB" id="A0A9P6NKU7"/>
<reference evidence="3" key="1">
    <citation type="submission" date="2013-11" db="EMBL/GenBank/DDBJ databases">
        <title>Genome sequence of the fusiform rust pathogen reveals effectors for host alternation and coevolution with pine.</title>
        <authorList>
            <consortium name="DOE Joint Genome Institute"/>
            <person name="Smith K."/>
            <person name="Pendleton A."/>
            <person name="Kubisiak T."/>
            <person name="Anderson C."/>
            <person name="Salamov A."/>
            <person name="Aerts A."/>
            <person name="Riley R."/>
            <person name="Clum A."/>
            <person name="Lindquist E."/>
            <person name="Ence D."/>
            <person name="Campbell M."/>
            <person name="Kronenberg Z."/>
            <person name="Feau N."/>
            <person name="Dhillon B."/>
            <person name="Hamelin R."/>
            <person name="Burleigh J."/>
            <person name="Smith J."/>
            <person name="Yandell M."/>
            <person name="Nelson C."/>
            <person name="Grigoriev I."/>
            <person name="Davis J."/>
        </authorList>
    </citation>
    <scope>NUCLEOTIDE SEQUENCE</scope>
    <source>
        <strain evidence="3">G11</strain>
    </source>
</reference>
<protein>
    <recommendedName>
        <fullName evidence="2">OTU domain-containing protein</fullName>
    </recommendedName>
</protein>
<feature type="compositionally biased region" description="Basic residues" evidence="1">
    <location>
        <begin position="19"/>
        <end position="37"/>
    </location>
</feature>
<evidence type="ECO:0000313" key="4">
    <source>
        <dbReference type="Proteomes" id="UP000886653"/>
    </source>
</evidence>
<feature type="compositionally biased region" description="Polar residues" evidence="1">
    <location>
        <begin position="1"/>
        <end position="11"/>
    </location>
</feature>
<gene>
    <name evidence="3" type="ORF">CROQUDRAFT_658725</name>
</gene>
<dbReference type="GO" id="GO:0016579">
    <property type="term" value="P:protein deubiquitination"/>
    <property type="evidence" value="ECO:0007669"/>
    <property type="project" value="TreeGrafter"/>
</dbReference>
<dbReference type="CDD" id="cd22748">
    <property type="entry name" value="OTU_OTUD6-like"/>
    <property type="match status" value="1"/>
</dbReference>
<dbReference type="OrthoDB" id="415023at2759"/>
<evidence type="ECO:0000313" key="3">
    <source>
        <dbReference type="EMBL" id="KAG0145415.1"/>
    </source>
</evidence>
<dbReference type="InterPro" id="IPR050704">
    <property type="entry name" value="Peptidase_C85-like"/>
</dbReference>
<feature type="compositionally biased region" description="Polar residues" evidence="1">
    <location>
        <begin position="76"/>
        <end position="90"/>
    </location>
</feature>
<dbReference type="PROSITE" id="PS50802">
    <property type="entry name" value="OTU"/>
    <property type="match status" value="1"/>
</dbReference>
<dbReference type="GO" id="GO:0004843">
    <property type="term" value="F:cysteine-type deubiquitinase activity"/>
    <property type="evidence" value="ECO:0007669"/>
    <property type="project" value="TreeGrafter"/>
</dbReference>
<sequence>MSLSATNSINPSDVLYRPKPSKKKLTRARKPNKKPKAGKQQPIGELQSNEALESVDDEDLIDRLLGGVEVGDEATDTQPLKSAVDSTDSNTGLTQKIEHLKEDVKEVAHTIATTIAHPMTAPGTKQHRNRQKDRLARRQAAEETVRENARLEAESLGPNANERKKESEAMEDAFQALGLRMVEMNPDGHCLFSAIADQLNLHKVALIETEVHTYQTCRTMAAEYMKMNRDEFVHYLPAADDGIGEGLMSDQQYAQHCDQVRDSAQWGGEPEILALSKVFKFPIHVVQASTSVLKIGEEDYGALRAGKALTISYHRKSYGLGEHYNSLRPR</sequence>
<dbReference type="InterPro" id="IPR003323">
    <property type="entry name" value="OTU_dom"/>
</dbReference>
<dbReference type="EMBL" id="MU167277">
    <property type="protein sequence ID" value="KAG0145415.1"/>
    <property type="molecule type" value="Genomic_DNA"/>
</dbReference>
<feature type="compositionally biased region" description="Basic and acidic residues" evidence="1">
    <location>
        <begin position="132"/>
        <end position="153"/>
    </location>
</feature>
<dbReference type="Pfam" id="PF02338">
    <property type="entry name" value="OTU"/>
    <property type="match status" value="1"/>
</dbReference>
<dbReference type="PANTHER" id="PTHR12419:SF10">
    <property type="entry name" value="DEUBIQUITINASE OTUD6B"/>
    <property type="match status" value="1"/>
</dbReference>
<organism evidence="3 4">
    <name type="scientific">Cronartium quercuum f. sp. fusiforme G11</name>
    <dbReference type="NCBI Taxonomy" id="708437"/>
    <lineage>
        <taxon>Eukaryota</taxon>
        <taxon>Fungi</taxon>
        <taxon>Dikarya</taxon>
        <taxon>Basidiomycota</taxon>
        <taxon>Pucciniomycotina</taxon>
        <taxon>Pucciniomycetes</taxon>
        <taxon>Pucciniales</taxon>
        <taxon>Coleosporiaceae</taxon>
        <taxon>Cronartium</taxon>
    </lineage>
</organism>
<dbReference type="PANTHER" id="PTHR12419">
    <property type="entry name" value="OTU DOMAIN CONTAINING PROTEIN"/>
    <property type="match status" value="1"/>
</dbReference>